<reference evidence="2 3" key="1">
    <citation type="journal article" date="2024" name="Plant J.">
        <title>Genome sequences and population genomics reveal climatic adaptation and genomic divergence between two closely related sweetgum species.</title>
        <authorList>
            <person name="Xu W.Q."/>
            <person name="Ren C.Q."/>
            <person name="Zhang X.Y."/>
            <person name="Comes H.P."/>
            <person name="Liu X.H."/>
            <person name="Li Y.G."/>
            <person name="Kettle C.J."/>
            <person name="Jalonen R."/>
            <person name="Gaisberger H."/>
            <person name="Ma Y.Z."/>
            <person name="Qiu Y.X."/>
        </authorList>
    </citation>
    <scope>NUCLEOTIDE SEQUENCE [LARGE SCALE GENOMIC DNA]</scope>
    <source>
        <strain evidence="2">Hangzhou</strain>
    </source>
</reference>
<comment type="caution">
    <text evidence="2">The sequence shown here is derived from an EMBL/GenBank/DDBJ whole genome shotgun (WGS) entry which is preliminary data.</text>
</comment>
<dbReference type="Gene3D" id="1.25.10.10">
    <property type="entry name" value="Leucine-rich Repeat Variant"/>
    <property type="match status" value="1"/>
</dbReference>
<accession>A0AAP0N5Z1</accession>
<dbReference type="EMBL" id="JBBPBK010000326">
    <property type="protein sequence ID" value="KAK9265745.1"/>
    <property type="molecule type" value="Genomic_DNA"/>
</dbReference>
<dbReference type="InterPro" id="IPR013878">
    <property type="entry name" value="Mo25"/>
</dbReference>
<dbReference type="PANTHER" id="PTHR10182">
    <property type="entry name" value="CALCIUM-BINDING PROTEIN 39-RELATED"/>
    <property type="match status" value="1"/>
</dbReference>
<dbReference type="InterPro" id="IPR016024">
    <property type="entry name" value="ARM-type_fold"/>
</dbReference>
<gene>
    <name evidence="2" type="ORF">L1049_027306</name>
</gene>
<proteinExistence type="inferred from homology"/>
<dbReference type="InterPro" id="IPR011989">
    <property type="entry name" value="ARM-like"/>
</dbReference>
<protein>
    <submittedName>
        <fullName evidence="2">Uncharacterized protein</fullName>
    </submittedName>
</protein>
<dbReference type="Pfam" id="PF08569">
    <property type="entry name" value="Mo25"/>
    <property type="match status" value="1"/>
</dbReference>
<dbReference type="PANTHER" id="PTHR10182:SF12">
    <property type="entry name" value="OS07G0585100 PROTEIN"/>
    <property type="match status" value="1"/>
</dbReference>
<evidence type="ECO:0000313" key="2">
    <source>
        <dbReference type="EMBL" id="KAK9265745.1"/>
    </source>
</evidence>
<keyword evidence="3" id="KW-1185">Reference proteome</keyword>
<dbReference type="GO" id="GO:0035556">
    <property type="term" value="P:intracellular signal transduction"/>
    <property type="evidence" value="ECO:0007669"/>
    <property type="project" value="TreeGrafter"/>
</dbReference>
<evidence type="ECO:0000313" key="3">
    <source>
        <dbReference type="Proteomes" id="UP001415857"/>
    </source>
</evidence>
<evidence type="ECO:0000256" key="1">
    <source>
        <dbReference type="ARBA" id="ARBA00011012"/>
    </source>
</evidence>
<dbReference type="AlphaFoldDB" id="A0AAP0N5Z1"/>
<dbReference type="SUPFAM" id="SSF48371">
    <property type="entry name" value="ARM repeat"/>
    <property type="match status" value="1"/>
</dbReference>
<comment type="similarity">
    <text evidence="1">Belongs to the Mo25 family.</text>
</comment>
<sequence>MKKNVLTFISKQHHPPKKPAEIVCKTREHLLLVYSHHQTNNDSATSKQQKKIQEELSKLIGNIHAIFYGNPETLPDPKACTELTAEFFKDNRDSLFRLLISCFPKLDWESQKHVNEVVASLLRQQVQSHLITAEYVQENLDIVDSLITGVFVFNSDDTRIALLYNVMLRECIRRSQIVARHVLGSEQQMKRFLEYVQLPNYTFASHVGETLEVLLTRHRSIVAEFLSRNYDWFFAEFNSKLLESHNILTKYHALKLLGDMLLHPSSRDVMVRYVSSTDNLKIVMNLLKESSWSVQLNAFNVFKLFTANAHKPNGVVDILTLNKSKLLQFLDGFKLDKDGEQFEADKAQVIREIAPLKEINLKSIEYKKNSCSVGLSIIGSA</sequence>
<dbReference type="Proteomes" id="UP001415857">
    <property type="component" value="Unassembled WGS sequence"/>
</dbReference>
<dbReference type="GO" id="GO:0043539">
    <property type="term" value="F:protein serine/threonine kinase activator activity"/>
    <property type="evidence" value="ECO:0007669"/>
    <property type="project" value="TreeGrafter"/>
</dbReference>
<name>A0AAP0N5Z1_LIQFO</name>
<organism evidence="2 3">
    <name type="scientific">Liquidambar formosana</name>
    <name type="common">Formosan gum</name>
    <dbReference type="NCBI Taxonomy" id="63359"/>
    <lineage>
        <taxon>Eukaryota</taxon>
        <taxon>Viridiplantae</taxon>
        <taxon>Streptophyta</taxon>
        <taxon>Embryophyta</taxon>
        <taxon>Tracheophyta</taxon>
        <taxon>Spermatophyta</taxon>
        <taxon>Magnoliopsida</taxon>
        <taxon>eudicotyledons</taxon>
        <taxon>Gunneridae</taxon>
        <taxon>Pentapetalae</taxon>
        <taxon>Saxifragales</taxon>
        <taxon>Altingiaceae</taxon>
        <taxon>Liquidambar</taxon>
    </lineage>
</organism>